<organism evidence="2 3">
    <name type="scientific">Halorubrum halodurans</name>
    <dbReference type="NCBI Taxonomy" id="1383851"/>
    <lineage>
        <taxon>Archaea</taxon>
        <taxon>Methanobacteriati</taxon>
        <taxon>Methanobacteriota</taxon>
        <taxon>Stenosarchaea group</taxon>
        <taxon>Halobacteria</taxon>
        <taxon>Halobacteriales</taxon>
        <taxon>Haloferacaceae</taxon>
        <taxon>Halorubrum</taxon>
    </lineage>
</organism>
<feature type="compositionally biased region" description="Low complexity" evidence="1">
    <location>
        <begin position="130"/>
        <end position="164"/>
    </location>
</feature>
<proteinExistence type="predicted"/>
<gene>
    <name evidence="2" type="ORF">DJ70_12815</name>
</gene>
<reference evidence="2 3" key="1">
    <citation type="journal article" date="2014" name="Front. Microbiol.">
        <title>Population and genomic analysis of the genus Halorubrum.</title>
        <authorList>
            <person name="Fullmer M.S."/>
            <person name="Soucy S.M."/>
            <person name="Swithers K.S."/>
            <person name="Makkay A.M."/>
            <person name="Wheeler R."/>
            <person name="Ventosa A."/>
            <person name="Gogarten J.P."/>
            <person name="Papke R.T."/>
        </authorList>
    </citation>
    <scope>NUCLEOTIDE SEQUENCE [LARGE SCALE GENOMIC DNA]</scope>
    <source>
        <strain evidence="2 3">Cb34</strain>
    </source>
</reference>
<keyword evidence="3" id="KW-1185">Reference proteome</keyword>
<feature type="region of interest" description="Disordered" evidence="1">
    <location>
        <begin position="83"/>
        <end position="104"/>
    </location>
</feature>
<accession>A0A256IED1</accession>
<evidence type="ECO:0000256" key="1">
    <source>
        <dbReference type="SAM" id="MobiDB-lite"/>
    </source>
</evidence>
<evidence type="ECO:0000313" key="3">
    <source>
        <dbReference type="Proteomes" id="UP000216308"/>
    </source>
</evidence>
<dbReference type="Proteomes" id="UP000216308">
    <property type="component" value="Unassembled WGS sequence"/>
</dbReference>
<name>A0A256IED1_9EURY</name>
<comment type="caution">
    <text evidence="2">The sequence shown here is derived from an EMBL/GenBank/DDBJ whole genome shotgun (WGS) entry which is preliminary data.</text>
</comment>
<protein>
    <submittedName>
        <fullName evidence="2">Uncharacterized protein</fullName>
    </submittedName>
</protein>
<dbReference type="EMBL" id="NHPJ01000110">
    <property type="protein sequence ID" value="OYR54905.1"/>
    <property type="molecule type" value="Genomic_DNA"/>
</dbReference>
<sequence length="585" mass="65837">MVTFRVDVDGKKVGRQIKRRIEDGVDSAADDINDEMRQVAKGKIRSENAIFTRELISEFTDAKVTFGDSTVASLRNLAQHAPYQEEGVSGTQVQRDTPYKYKDKKPPLDSLIPWVIENLQGSYWPDDLGDPPAGFFDPDGPAPSGSSRSSGSGGVNTSSDSNSGVPIDEDRLYVEEDGFRSHGRNEEFYGDELYPNQRIVVFNENEKEYLRATIKTFGSSDQSFKFELDDVDGSLFKLSNNGAGPWRLIATEVWEELDEETQRERLAGYFDDFISTSYQSWLQPSYKQNYGMTEPDPSAIESARDLWTGPIFDRYKDKSVVREQVRNFEAIVSPSNQSLQSNPTRGGAILDLDGTTRFVGLFLSDDQFANLSHWSLSDRRMVLGHEAKHSLSSVLGYARTGDSTYKALLTSSEWNPSGLQTNADPELPSHAEELLFRDNDNSGKVLGGLGWLKDAYSAAEGGEDGIASYQPDIETGRDQPYRRLHEAANRVWWLQAVAGRDLYREKGDLTEINDASIFVRSTYSAQNAAETLATLEEVMWGEWDEWEDRLEYLVALYPWFVETWLDGHTPPEKVKDFLIELGVEV</sequence>
<dbReference type="AlphaFoldDB" id="A0A256IED1"/>
<feature type="region of interest" description="Disordered" evidence="1">
    <location>
        <begin position="127"/>
        <end position="170"/>
    </location>
</feature>
<evidence type="ECO:0000313" key="2">
    <source>
        <dbReference type="EMBL" id="OYR54905.1"/>
    </source>
</evidence>
<dbReference type="RefSeq" id="WP_094533634.1">
    <property type="nucleotide sequence ID" value="NZ_NHPJ01000110.1"/>
</dbReference>